<dbReference type="Gene3D" id="3.90.79.10">
    <property type="entry name" value="Nucleoside Triphosphate Pyrophosphohydrolase"/>
    <property type="match status" value="1"/>
</dbReference>
<feature type="domain" description="Nudix hydrolase" evidence="12">
    <location>
        <begin position="3"/>
        <end position="142"/>
    </location>
</feature>
<evidence type="ECO:0000313" key="14">
    <source>
        <dbReference type="Proteomes" id="UP000241769"/>
    </source>
</evidence>
<comment type="cofactor">
    <cofactor evidence="1">
        <name>Mg(2+)</name>
        <dbReference type="ChEBI" id="CHEBI:18420"/>
    </cofactor>
</comment>
<name>A0A2P6MVC1_9EUKA</name>
<keyword evidence="14" id="KW-1185">Reference proteome</keyword>
<dbReference type="InterPro" id="IPR020476">
    <property type="entry name" value="Nudix_hydrolase"/>
</dbReference>
<dbReference type="GO" id="GO:0008413">
    <property type="term" value="F:8-oxo-7,8-dihydroguanosine triphosphate pyrophosphatase activity"/>
    <property type="evidence" value="ECO:0007669"/>
    <property type="project" value="TreeGrafter"/>
</dbReference>
<dbReference type="PRINTS" id="PR00502">
    <property type="entry name" value="NUDIXFAMILY"/>
</dbReference>
<reference evidence="13 14" key="1">
    <citation type="journal article" date="2018" name="Genome Biol. Evol.">
        <title>Multiple Roots of Fruiting Body Formation in Amoebozoa.</title>
        <authorList>
            <person name="Hillmann F."/>
            <person name="Forbes G."/>
            <person name="Novohradska S."/>
            <person name="Ferling I."/>
            <person name="Riege K."/>
            <person name="Groth M."/>
            <person name="Westermann M."/>
            <person name="Marz M."/>
            <person name="Spaller T."/>
            <person name="Winckler T."/>
            <person name="Schaap P."/>
            <person name="Glockner G."/>
        </authorList>
    </citation>
    <scope>NUCLEOTIDE SEQUENCE [LARGE SCALE GENOMIC DNA]</scope>
    <source>
        <strain evidence="13 14">Jena</strain>
    </source>
</reference>
<keyword evidence="6" id="KW-0227">DNA damage</keyword>
<evidence type="ECO:0000256" key="2">
    <source>
        <dbReference type="ARBA" id="ARBA00005582"/>
    </source>
</evidence>
<evidence type="ECO:0000256" key="7">
    <source>
        <dbReference type="ARBA" id="ARBA00022801"/>
    </source>
</evidence>
<dbReference type="GO" id="GO:0046872">
    <property type="term" value="F:metal ion binding"/>
    <property type="evidence" value="ECO:0007669"/>
    <property type="project" value="UniProtKB-KW"/>
</dbReference>
<dbReference type="InParanoid" id="A0A2P6MVC1"/>
<dbReference type="EMBL" id="MDYQ01000372">
    <property type="protein sequence ID" value="PRP75647.1"/>
    <property type="molecule type" value="Genomic_DNA"/>
</dbReference>
<evidence type="ECO:0000256" key="3">
    <source>
        <dbReference type="ARBA" id="ARBA00022457"/>
    </source>
</evidence>
<comment type="caution">
    <text evidence="13">The sequence shown here is derived from an EMBL/GenBank/DDBJ whole genome shotgun (WGS) entry which is preliminary data.</text>
</comment>
<dbReference type="PROSITE" id="PS51462">
    <property type="entry name" value="NUDIX"/>
    <property type="match status" value="1"/>
</dbReference>
<keyword evidence="5" id="KW-0479">Metal-binding</keyword>
<keyword evidence="7 13" id="KW-0378">Hydrolase</keyword>
<comment type="catalytic activity">
    <reaction evidence="10">
        <text>8-oxo-dGTP + H2O = 8-oxo-dGMP + diphosphate + H(+)</text>
        <dbReference type="Rhea" id="RHEA:31575"/>
        <dbReference type="ChEBI" id="CHEBI:15377"/>
        <dbReference type="ChEBI" id="CHEBI:15378"/>
        <dbReference type="ChEBI" id="CHEBI:33019"/>
        <dbReference type="ChEBI" id="CHEBI:63224"/>
        <dbReference type="ChEBI" id="CHEBI:77896"/>
        <dbReference type="EC" id="3.6.1.55"/>
    </reaction>
</comment>
<dbReference type="InterPro" id="IPR000086">
    <property type="entry name" value="NUDIX_hydrolase_dom"/>
</dbReference>
<dbReference type="GO" id="GO:0044715">
    <property type="term" value="F:8-oxo-dGDP phosphatase activity"/>
    <property type="evidence" value="ECO:0007669"/>
    <property type="project" value="TreeGrafter"/>
</dbReference>
<sequence length="144" mass="16618">MTEIKDVVCAVVHQQNPFRILCTLRYPDAAAYPSCWEFPGGKVEKGETHQQALERECVEELGVRVIVDDVPSCWSFDGRTEMKEGVNYLYRLHFYWAKLADNQQEPRALESQELRWMEPSVMSSVTFCPGDEGFIIALQNMRPK</sequence>
<dbReference type="Pfam" id="PF00293">
    <property type="entry name" value="NUDIX"/>
    <property type="match status" value="1"/>
</dbReference>
<dbReference type="PANTHER" id="PTHR47707">
    <property type="entry name" value="8-OXO-DGTP DIPHOSPHATASE"/>
    <property type="match status" value="1"/>
</dbReference>
<evidence type="ECO:0000256" key="4">
    <source>
        <dbReference type="ARBA" id="ARBA00022705"/>
    </source>
</evidence>
<evidence type="ECO:0000256" key="8">
    <source>
        <dbReference type="ARBA" id="ARBA00022842"/>
    </source>
</evidence>
<keyword evidence="8" id="KW-0460">Magnesium</keyword>
<dbReference type="CDD" id="cd03425">
    <property type="entry name" value="NUDIX_MutT_NudA_like"/>
    <property type="match status" value="1"/>
</dbReference>
<accession>A0A2P6MVC1</accession>
<keyword evidence="4" id="KW-0235">DNA replication</keyword>
<evidence type="ECO:0000256" key="1">
    <source>
        <dbReference type="ARBA" id="ARBA00001946"/>
    </source>
</evidence>
<dbReference type="Proteomes" id="UP000241769">
    <property type="component" value="Unassembled WGS sequence"/>
</dbReference>
<organism evidence="13 14">
    <name type="scientific">Planoprotostelium fungivorum</name>
    <dbReference type="NCBI Taxonomy" id="1890364"/>
    <lineage>
        <taxon>Eukaryota</taxon>
        <taxon>Amoebozoa</taxon>
        <taxon>Evosea</taxon>
        <taxon>Variosea</taxon>
        <taxon>Cavosteliida</taxon>
        <taxon>Cavosteliaceae</taxon>
        <taxon>Planoprotostelium</taxon>
    </lineage>
</organism>
<evidence type="ECO:0000256" key="9">
    <source>
        <dbReference type="ARBA" id="ARBA00023204"/>
    </source>
</evidence>
<protein>
    <recommendedName>
        <fullName evidence="11">8-oxo-dGTP diphosphatase</fullName>
        <ecNumber evidence="11">3.6.1.55</ecNumber>
    </recommendedName>
</protein>
<dbReference type="SUPFAM" id="SSF55811">
    <property type="entry name" value="Nudix"/>
    <property type="match status" value="1"/>
</dbReference>
<evidence type="ECO:0000256" key="6">
    <source>
        <dbReference type="ARBA" id="ARBA00022763"/>
    </source>
</evidence>
<dbReference type="EC" id="3.6.1.55" evidence="11"/>
<evidence type="ECO:0000256" key="11">
    <source>
        <dbReference type="ARBA" id="ARBA00038905"/>
    </source>
</evidence>
<dbReference type="GO" id="GO:0044716">
    <property type="term" value="F:8-oxo-GDP phosphatase activity"/>
    <property type="evidence" value="ECO:0007669"/>
    <property type="project" value="TreeGrafter"/>
</dbReference>
<dbReference type="InterPro" id="IPR015797">
    <property type="entry name" value="NUDIX_hydrolase-like_dom_sf"/>
</dbReference>
<dbReference type="AlphaFoldDB" id="A0A2P6MVC1"/>
<dbReference type="GO" id="GO:0006260">
    <property type="term" value="P:DNA replication"/>
    <property type="evidence" value="ECO:0007669"/>
    <property type="project" value="UniProtKB-KW"/>
</dbReference>
<dbReference type="OrthoDB" id="3333740at2759"/>
<evidence type="ECO:0000259" key="12">
    <source>
        <dbReference type="PROSITE" id="PS51462"/>
    </source>
</evidence>
<dbReference type="InterPro" id="IPR047127">
    <property type="entry name" value="MutT-like"/>
</dbReference>
<comment type="similarity">
    <text evidence="2">Belongs to the Nudix hydrolase family.</text>
</comment>
<dbReference type="GO" id="GO:0006281">
    <property type="term" value="P:DNA repair"/>
    <property type="evidence" value="ECO:0007669"/>
    <property type="project" value="UniProtKB-KW"/>
</dbReference>
<dbReference type="GO" id="GO:0035539">
    <property type="term" value="F:8-oxo-7,8-dihydrodeoxyguanosine triphosphate pyrophosphatase activity"/>
    <property type="evidence" value="ECO:0007669"/>
    <property type="project" value="UniProtKB-EC"/>
</dbReference>
<evidence type="ECO:0000256" key="10">
    <source>
        <dbReference type="ARBA" id="ARBA00035861"/>
    </source>
</evidence>
<dbReference type="PANTHER" id="PTHR47707:SF1">
    <property type="entry name" value="NUDIX HYDROLASE FAMILY PROTEIN"/>
    <property type="match status" value="1"/>
</dbReference>
<evidence type="ECO:0000256" key="5">
    <source>
        <dbReference type="ARBA" id="ARBA00022723"/>
    </source>
</evidence>
<keyword evidence="3" id="KW-0515">Mutator protein</keyword>
<gene>
    <name evidence="13" type="ORF">PROFUN_08013</name>
</gene>
<proteinExistence type="inferred from homology"/>
<keyword evidence="9" id="KW-0234">DNA repair</keyword>
<evidence type="ECO:0000313" key="13">
    <source>
        <dbReference type="EMBL" id="PRP75647.1"/>
    </source>
</evidence>